<dbReference type="OrthoDB" id="2688393at2759"/>
<dbReference type="AlphaFoldDB" id="A0A0C9WRT9"/>
<name>A0A0C9WRT9_9AGAR</name>
<feature type="non-terminal residue" evidence="1">
    <location>
        <position position="102"/>
    </location>
</feature>
<accession>A0A0C9WRT9</accession>
<organism evidence="1 2">
    <name type="scientific">Laccaria amethystina LaAM-08-1</name>
    <dbReference type="NCBI Taxonomy" id="1095629"/>
    <lineage>
        <taxon>Eukaryota</taxon>
        <taxon>Fungi</taxon>
        <taxon>Dikarya</taxon>
        <taxon>Basidiomycota</taxon>
        <taxon>Agaricomycotina</taxon>
        <taxon>Agaricomycetes</taxon>
        <taxon>Agaricomycetidae</taxon>
        <taxon>Agaricales</taxon>
        <taxon>Agaricineae</taxon>
        <taxon>Hydnangiaceae</taxon>
        <taxon>Laccaria</taxon>
    </lineage>
</organism>
<dbReference type="EMBL" id="KN839139">
    <property type="protein sequence ID" value="KIJ90638.1"/>
    <property type="molecule type" value="Genomic_DNA"/>
</dbReference>
<gene>
    <name evidence="1" type="ORF">K443DRAFT_36586</name>
</gene>
<keyword evidence="2" id="KW-1185">Reference proteome</keyword>
<dbReference type="Proteomes" id="UP000054477">
    <property type="component" value="Unassembled WGS sequence"/>
</dbReference>
<reference evidence="1 2" key="1">
    <citation type="submission" date="2014-04" db="EMBL/GenBank/DDBJ databases">
        <authorList>
            <consortium name="DOE Joint Genome Institute"/>
            <person name="Kuo A."/>
            <person name="Kohler A."/>
            <person name="Nagy L.G."/>
            <person name="Floudas D."/>
            <person name="Copeland A."/>
            <person name="Barry K.W."/>
            <person name="Cichocki N."/>
            <person name="Veneault-Fourrey C."/>
            <person name="LaButti K."/>
            <person name="Lindquist E.A."/>
            <person name="Lipzen A."/>
            <person name="Lundell T."/>
            <person name="Morin E."/>
            <person name="Murat C."/>
            <person name="Sun H."/>
            <person name="Tunlid A."/>
            <person name="Henrissat B."/>
            <person name="Grigoriev I.V."/>
            <person name="Hibbett D.S."/>
            <person name="Martin F."/>
            <person name="Nordberg H.P."/>
            <person name="Cantor M.N."/>
            <person name="Hua S.X."/>
        </authorList>
    </citation>
    <scope>NUCLEOTIDE SEQUENCE [LARGE SCALE GENOMIC DNA]</scope>
    <source>
        <strain evidence="1 2">LaAM-08-1</strain>
    </source>
</reference>
<evidence type="ECO:0000313" key="1">
    <source>
        <dbReference type="EMBL" id="KIJ90638.1"/>
    </source>
</evidence>
<protein>
    <submittedName>
        <fullName evidence="1">Uncharacterized protein</fullName>
    </submittedName>
</protein>
<evidence type="ECO:0000313" key="2">
    <source>
        <dbReference type="Proteomes" id="UP000054477"/>
    </source>
</evidence>
<dbReference type="STRING" id="1095629.A0A0C9WRT9"/>
<reference evidence="2" key="2">
    <citation type="submission" date="2015-01" db="EMBL/GenBank/DDBJ databases">
        <title>Evolutionary Origins and Diversification of the Mycorrhizal Mutualists.</title>
        <authorList>
            <consortium name="DOE Joint Genome Institute"/>
            <consortium name="Mycorrhizal Genomics Consortium"/>
            <person name="Kohler A."/>
            <person name="Kuo A."/>
            <person name="Nagy L.G."/>
            <person name="Floudas D."/>
            <person name="Copeland A."/>
            <person name="Barry K.W."/>
            <person name="Cichocki N."/>
            <person name="Veneault-Fourrey C."/>
            <person name="LaButti K."/>
            <person name="Lindquist E.A."/>
            <person name="Lipzen A."/>
            <person name="Lundell T."/>
            <person name="Morin E."/>
            <person name="Murat C."/>
            <person name="Riley R."/>
            <person name="Ohm R."/>
            <person name="Sun H."/>
            <person name="Tunlid A."/>
            <person name="Henrissat B."/>
            <person name="Grigoriev I.V."/>
            <person name="Hibbett D.S."/>
            <person name="Martin F."/>
        </authorList>
    </citation>
    <scope>NUCLEOTIDE SEQUENCE [LARGE SCALE GENOMIC DNA]</scope>
    <source>
        <strain evidence="2">LaAM-08-1</strain>
    </source>
</reference>
<sequence>FETLLEQQTADGKQPWEPFASKEEWQLVTWLMANVGQNSTDEYLKLPIVRERSNLSFHNNYTLLKKVDALPTGPNWTCEILRAEGDLIGDDGQPLTEELELW</sequence>
<proteinExistence type="predicted"/>
<dbReference type="HOGENOM" id="CLU_006344_5_2_1"/>
<feature type="non-terminal residue" evidence="1">
    <location>
        <position position="1"/>
    </location>
</feature>